<gene>
    <name evidence="1" type="ORF">BDN72DRAFT_55269</name>
</gene>
<evidence type="ECO:0000313" key="1">
    <source>
        <dbReference type="EMBL" id="TFK74448.1"/>
    </source>
</evidence>
<sequence length="93" mass="10911">MEPSKAIREGFPVVARKKVPYDEEDFYTCQSEIRVTADQGLILRFVLGKTWEDSTLHFNREYATHFNPMIAKCLSRLALEIARYIMAVLWREV</sequence>
<accession>A0ACD3B8T3</accession>
<dbReference type="EMBL" id="ML208268">
    <property type="protein sequence ID" value="TFK74448.1"/>
    <property type="molecule type" value="Genomic_DNA"/>
</dbReference>
<reference evidence="1 2" key="1">
    <citation type="journal article" date="2019" name="Nat. Ecol. Evol.">
        <title>Megaphylogeny resolves global patterns of mushroom evolution.</title>
        <authorList>
            <person name="Varga T."/>
            <person name="Krizsan K."/>
            <person name="Foldi C."/>
            <person name="Dima B."/>
            <person name="Sanchez-Garcia M."/>
            <person name="Sanchez-Ramirez S."/>
            <person name="Szollosi G.J."/>
            <person name="Szarkandi J.G."/>
            <person name="Papp V."/>
            <person name="Albert L."/>
            <person name="Andreopoulos W."/>
            <person name="Angelini C."/>
            <person name="Antonin V."/>
            <person name="Barry K.W."/>
            <person name="Bougher N.L."/>
            <person name="Buchanan P."/>
            <person name="Buyck B."/>
            <person name="Bense V."/>
            <person name="Catcheside P."/>
            <person name="Chovatia M."/>
            <person name="Cooper J."/>
            <person name="Damon W."/>
            <person name="Desjardin D."/>
            <person name="Finy P."/>
            <person name="Geml J."/>
            <person name="Haridas S."/>
            <person name="Hughes K."/>
            <person name="Justo A."/>
            <person name="Karasinski D."/>
            <person name="Kautmanova I."/>
            <person name="Kiss B."/>
            <person name="Kocsube S."/>
            <person name="Kotiranta H."/>
            <person name="LaButti K.M."/>
            <person name="Lechner B.E."/>
            <person name="Liimatainen K."/>
            <person name="Lipzen A."/>
            <person name="Lukacs Z."/>
            <person name="Mihaltcheva S."/>
            <person name="Morgado L.N."/>
            <person name="Niskanen T."/>
            <person name="Noordeloos M.E."/>
            <person name="Ohm R.A."/>
            <person name="Ortiz-Santana B."/>
            <person name="Ovrebo C."/>
            <person name="Racz N."/>
            <person name="Riley R."/>
            <person name="Savchenko A."/>
            <person name="Shiryaev A."/>
            <person name="Soop K."/>
            <person name="Spirin V."/>
            <person name="Szebenyi C."/>
            <person name="Tomsovsky M."/>
            <person name="Tulloss R.E."/>
            <person name="Uehling J."/>
            <person name="Grigoriev I.V."/>
            <person name="Vagvolgyi C."/>
            <person name="Papp T."/>
            <person name="Martin F.M."/>
            <person name="Miettinen O."/>
            <person name="Hibbett D.S."/>
            <person name="Nagy L.G."/>
        </authorList>
    </citation>
    <scope>NUCLEOTIDE SEQUENCE [LARGE SCALE GENOMIC DNA]</scope>
    <source>
        <strain evidence="1 2">NL-1719</strain>
    </source>
</reference>
<dbReference type="Proteomes" id="UP000308600">
    <property type="component" value="Unassembled WGS sequence"/>
</dbReference>
<proteinExistence type="predicted"/>
<evidence type="ECO:0000313" key="2">
    <source>
        <dbReference type="Proteomes" id="UP000308600"/>
    </source>
</evidence>
<organism evidence="1 2">
    <name type="scientific">Pluteus cervinus</name>
    <dbReference type="NCBI Taxonomy" id="181527"/>
    <lineage>
        <taxon>Eukaryota</taxon>
        <taxon>Fungi</taxon>
        <taxon>Dikarya</taxon>
        <taxon>Basidiomycota</taxon>
        <taxon>Agaricomycotina</taxon>
        <taxon>Agaricomycetes</taxon>
        <taxon>Agaricomycetidae</taxon>
        <taxon>Agaricales</taxon>
        <taxon>Pluteineae</taxon>
        <taxon>Pluteaceae</taxon>
        <taxon>Pluteus</taxon>
    </lineage>
</organism>
<protein>
    <submittedName>
        <fullName evidence="1">Uncharacterized protein</fullName>
    </submittedName>
</protein>
<name>A0ACD3B8T3_9AGAR</name>
<keyword evidence="2" id="KW-1185">Reference proteome</keyword>